<dbReference type="EC" id="3.4.21.-" evidence="7"/>
<dbReference type="InterPro" id="IPR028204">
    <property type="entry name" value="Tricorn_C1"/>
</dbReference>
<dbReference type="GO" id="GO:0008236">
    <property type="term" value="F:serine-type peptidase activity"/>
    <property type="evidence" value="ECO:0007669"/>
    <property type="project" value="UniProtKB-UniRule"/>
</dbReference>
<dbReference type="Gene3D" id="2.30.42.10">
    <property type="match status" value="1"/>
</dbReference>
<organism evidence="12 13">
    <name type="scientific">Vibrio mediterranei</name>
    <dbReference type="NCBI Taxonomy" id="689"/>
    <lineage>
        <taxon>Bacteria</taxon>
        <taxon>Pseudomonadati</taxon>
        <taxon>Pseudomonadota</taxon>
        <taxon>Gammaproteobacteria</taxon>
        <taxon>Vibrionales</taxon>
        <taxon>Vibrionaceae</taxon>
        <taxon>Vibrio</taxon>
    </lineage>
</organism>
<dbReference type="GO" id="GO:0006508">
    <property type="term" value="P:proteolysis"/>
    <property type="evidence" value="ECO:0007669"/>
    <property type="project" value="UniProtKB-UniRule"/>
</dbReference>
<feature type="active site" description="Nucleophile" evidence="8">
    <location>
        <position position="977"/>
    </location>
</feature>
<dbReference type="InterPro" id="IPR036034">
    <property type="entry name" value="PDZ_sf"/>
</dbReference>
<evidence type="ECO:0000313" key="13">
    <source>
        <dbReference type="Proteomes" id="UP000279760"/>
    </source>
</evidence>
<dbReference type="InterPro" id="IPR011659">
    <property type="entry name" value="WD40"/>
</dbReference>
<dbReference type="GO" id="GO:0005737">
    <property type="term" value="C:cytoplasm"/>
    <property type="evidence" value="ECO:0007669"/>
    <property type="project" value="UniProtKB-SubCell"/>
</dbReference>
<feature type="active site" description="Charge relay system" evidence="8">
    <location>
        <position position="1034"/>
    </location>
</feature>
<dbReference type="Proteomes" id="UP000279760">
    <property type="component" value="Chromosome 1"/>
</dbReference>
<keyword evidence="3 7" id="KW-0963">Cytoplasm</keyword>
<accession>A0A3G4VDK1</accession>
<dbReference type="InterPro" id="IPR001478">
    <property type="entry name" value="PDZ"/>
</dbReference>
<name>A0A3G4VDK1_9VIBR</name>
<dbReference type="PANTHER" id="PTHR43253:SF1">
    <property type="entry name" value="TRICORN PROTEASE HOMOLOG 2-RELATED"/>
    <property type="match status" value="1"/>
</dbReference>
<proteinExistence type="inferred from homology"/>
<dbReference type="EMBL" id="CP033577">
    <property type="protein sequence ID" value="AYV22876.1"/>
    <property type="molecule type" value="Genomic_DNA"/>
</dbReference>
<evidence type="ECO:0000256" key="2">
    <source>
        <dbReference type="ARBA" id="ARBA00008524"/>
    </source>
</evidence>
<evidence type="ECO:0000256" key="8">
    <source>
        <dbReference type="PIRSR" id="PIRSR036421-1"/>
    </source>
</evidence>
<evidence type="ECO:0000256" key="4">
    <source>
        <dbReference type="ARBA" id="ARBA00022670"/>
    </source>
</evidence>
<dbReference type="Pfam" id="PF14684">
    <property type="entry name" value="Tricorn_C1"/>
    <property type="match status" value="1"/>
</dbReference>
<dbReference type="Gene3D" id="3.30.750.44">
    <property type="match status" value="1"/>
</dbReference>
<dbReference type="Gene3D" id="3.90.226.10">
    <property type="entry name" value="2-enoyl-CoA Hydratase, Chain A, domain 1"/>
    <property type="match status" value="1"/>
</dbReference>
<dbReference type="InterPro" id="IPR012393">
    <property type="entry name" value="Tricorn_protease"/>
</dbReference>
<dbReference type="SUPFAM" id="SSF50156">
    <property type="entry name" value="PDZ domain-like"/>
    <property type="match status" value="1"/>
</dbReference>
<dbReference type="SUPFAM" id="SSF52096">
    <property type="entry name" value="ClpP/crotonase"/>
    <property type="match status" value="1"/>
</dbReference>
<keyword evidence="6 7" id="KW-0720">Serine protease</keyword>
<dbReference type="PIRSF" id="PIRSF036421">
    <property type="entry name" value="Tricorn_protease"/>
    <property type="match status" value="1"/>
</dbReference>
<evidence type="ECO:0000259" key="11">
    <source>
        <dbReference type="PROSITE" id="PS50106"/>
    </source>
</evidence>
<dbReference type="Gene3D" id="2.120.10.30">
    <property type="entry name" value="TolB, C-terminal domain"/>
    <property type="match status" value="1"/>
</dbReference>
<dbReference type="CDD" id="cd07562">
    <property type="entry name" value="Peptidase_S41_TRI"/>
    <property type="match status" value="1"/>
</dbReference>
<dbReference type="SMART" id="SM00245">
    <property type="entry name" value="TSPc"/>
    <property type="match status" value="1"/>
</dbReference>
<dbReference type="RefSeq" id="WP_124941126.1">
    <property type="nucleotide sequence ID" value="NZ_CP033577.1"/>
</dbReference>
<dbReference type="InterPro" id="IPR005151">
    <property type="entry name" value="Tail-specific_protease"/>
</dbReference>
<dbReference type="Pfam" id="PF03572">
    <property type="entry name" value="Peptidase_S41"/>
    <property type="match status" value="1"/>
</dbReference>
<feature type="active site" description="Charge relay system" evidence="8">
    <location>
        <position position="759"/>
    </location>
</feature>
<evidence type="ECO:0000256" key="3">
    <source>
        <dbReference type="ARBA" id="ARBA00022490"/>
    </source>
</evidence>
<reference evidence="12 13" key="1">
    <citation type="submission" date="2018-11" db="EMBL/GenBank/DDBJ databases">
        <title>Complete Genome Sequence of Vbrio mediterranei 117-T6: a Potential Pathogen Bacteria Isolated from the Conchocelis of Pyropia.</title>
        <authorList>
            <person name="Liu Q."/>
        </authorList>
    </citation>
    <scope>NUCLEOTIDE SEQUENCE [LARGE SCALE GENOMIC DNA]</scope>
    <source>
        <strain evidence="12 13">117-T6</strain>
    </source>
</reference>
<dbReference type="SUPFAM" id="SSF69304">
    <property type="entry name" value="Tricorn protease N-terminal domain"/>
    <property type="match status" value="1"/>
</dbReference>
<comment type="similarity">
    <text evidence="2 7">Belongs to the peptidase S41B family.</text>
</comment>
<evidence type="ECO:0000256" key="7">
    <source>
        <dbReference type="PIRNR" id="PIRNR036421"/>
    </source>
</evidence>
<dbReference type="InterPro" id="IPR029045">
    <property type="entry name" value="ClpP/crotonase-like_dom_sf"/>
</dbReference>
<dbReference type="Pfam" id="PF26549">
    <property type="entry name" value="Tricorn_N"/>
    <property type="match status" value="1"/>
</dbReference>
<dbReference type="PANTHER" id="PTHR43253">
    <property type="entry name" value="TRICORN PROTEASE HOMOLOG 2-RELATED"/>
    <property type="match status" value="1"/>
</dbReference>
<dbReference type="AlphaFoldDB" id="A0A3G4VDK1"/>
<dbReference type="SUPFAM" id="SSF82171">
    <property type="entry name" value="DPP6 N-terminal domain-like"/>
    <property type="match status" value="1"/>
</dbReference>
<comment type="subcellular location">
    <subcellularLocation>
        <location evidence="1 7">Cytoplasm</location>
    </subcellularLocation>
</comment>
<evidence type="ECO:0000256" key="1">
    <source>
        <dbReference type="ARBA" id="ARBA00004496"/>
    </source>
</evidence>
<feature type="site" description="Transition state stabilizer; via amide nitrogen" evidence="9">
    <location>
        <position position="978"/>
    </location>
</feature>
<dbReference type="Gene3D" id="2.120.10.60">
    <property type="entry name" value="Tricorn protease N-terminal domain"/>
    <property type="match status" value="2"/>
</dbReference>
<gene>
    <name evidence="12" type="ORF">ECB94_17165</name>
</gene>
<evidence type="ECO:0000256" key="5">
    <source>
        <dbReference type="ARBA" id="ARBA00022801"/>
    </source>
</evidence>
<comment type="function">
    <text evidence="7">Degrades oligopeptides.</text>
</comment>
<evidence type="ECO:0000256" key="6">
    <source>
        <dbReference type="ARBA" id="ARBA00022825"/>
    </source>
</evidence>
<protein>
    <recommendedName>
        <fullName evidence="7">Tricorn protease homolog</fullName>
        <ecNumber evidence="7">3.4.21.-</ecNumber>
    </recommendedName>
</protein>
<feature type="signal peptide" evidence="10">
    <location>
        <begin position="1"/>
        <end position="24"/>
    </location>
</feature>
<evidence type="ECO:0000313" key="12">
    <source>
        <dbReference type="EMBL" id="AYV22876.1"/>
    </source>
</evidence>
<evidence type="ECO:0000256" key="9">
    <source>
        <dbReference type="PIRSR" id="PIRSR036421-3"/>
    </source>
</evidence>
<keyword evidence="10" id="KW-0732">Signal</keyword>
<dbReference type="PROSITE" id="PS50106">
    <property type="entry name" value="PDZ"/>
    <property type="match status" value="1"/>
</dbReference>
<evidence type="ECO:0000256" key="10">
    <source>
        <dbReference type="SAM" id="SignalP"/>
    </source>
</evidence>
<keyword evidence="4 7" id="KW-0645">Protease</keyword>
<feature type="chain" id="PRO_5018284538" description="Tricorn protease homolog" evidence="10">
    <location>
        <begin position="25"/>
        <end position="1071"/>
    </location>
</feature>
<dbReference type="Pfam" id="PF07676">
    <property type="entry name" value="PD40"/>
    <property type="match status" value="2"/>
</dbReference>
<keyword evidence="5 7" id="KW-0378">Hydrolase</keyword>
<sequence length="1071" mass="119446">MKFSHLARVGFVLFSASHASLLIAQTSDGSSWYRDIAISPAGDQIAFTYSGQVWVANAKGGDAVPLTSETVYSSNPVWSPDGQSLAYQSNQYGRGDVFVLNMNTHKSQRLTFHGSKDIPYSFSADGSQVLFQSFRIGNGDSELNNGFFGRSYRLYTVPAKGGREQVLLENSVSSYSVSHDGSQALYTDLPSYTEQQWRKGAQSDAARDIWKYDAKTHKHTQLTTFRGEDRNAVWSEDDQSMYFLSERSGSFNIWKQSLTEPEGDAVAVTHHQKLPVRFLSISTQGDLAYGFDGGIWLKRKGDKAAHEVDIKIRKARSDSSTRNVNLAYEITELAVSPTAPEVAVVARGEVFVISTLTGEARRLTNTPQAERDISFSSDGMTLLYGSERAGNWDLFASHIGDHDKSFLTASQITEQQLTDTPVDETQPVLSHDDTRIAYRESRNTLKVMTIEDGAKTTLLNSQSMYSYEDSDWRYQWSPDDQYIVSRDGSTLSANNIVLLDSKGENKPITLSYSGFVQSAPKFSDDGQVVYWTSDKDGLTELDGSTVNGDVYAVTLNKKTEANLGLSQDQAWLAEQEEHAAAPNHKTLIDVNDLQDRIQRLTPYSMSVLASYLSPDNTEMVVANQRGDDIEFVHLNLLTGEHEVMFTRSADDIQAITVTPDRTMLMLIGHGQLEKIDLANGDSDDVHFSLDAEYDFAKETQYIFDHVWRLTKTKFYDKNLHGVDWDWYREAYAKHLPSIHNYTDFAQLLSELAGELNASHTGSTYRMHPSSWESPASLGIIYDDKYQGKGARVRSVLLGGPADLPNSPIKSGSIIYSVNGVDVQPGQDIYPLLNNLEGKVTRLSVLTPGNKKTISVAVKPVSLSDEAKLSYKRWVTEREVLTNKLSNGRLGYIHIPEMGNDSYRQLVNKLFGRYRDKEAVVIDVRYNVGGNLHDQIMNLLSGVRHSSAVSRDGYSAGSFPLRRWAKPSIMLANASSYSDGSVVPYFYQKEGIGKLVGERVPGTGTYVLWENQQEPLLEYGVPQLGFKNDQGKWFENNEVKPNILVYNSPDDVASDRDRQLSVAIKELLAKLN</sequence>
<feature type="domain" description="PDZ" evidence="11">
    <location>
        <begin position="763"/>
        <end position="823"/>
    </location>
</feature>
<dbReference type="InterPro" id="IPR011042">
    <property type="entry name" value="6-blade_b-propeller_TolB-like"/>
</dbReference>